<dbReference type="EMBL" id="AOPY01001475">
    <property type="protein sequence ID" value="EPJ38045.1"/>
    <property type="molecule type" value="Genomic_DNA"/>
</dbReference>
<dbReference type="InterPro" id="IPR015510">
    <property type="entry name" value="PGRP"/>
</dbReference>
<dbReference type="SMART" id="SM00701">
    <property type="entry name" value="PGRP"/>
    <property type="match status" value="1"/>
</dbReference>
<dbReference type="Pfam" id="PF01510">
    <property type="entry name" value="Amidase_2"/>
    <property type="match status" value="1"/>
</dbReference>
<feature type="compositionally biased region" description="Basic and acidic residues" evidence="2">
    <location>
        <begin position="1"/>
        <end position="13"/>
    </location>
</feature>
<dbReference type="HOGENOM" id="CLU_018529_0_0_11"/>
<protein>
    <recommendedName>
        <fullName evidence="3">Peptidoglycan recognition protein family domain-containing protein</fullName>
    </recommendedName>
</protein>
<accession>S4MR36</accession>
<dbReference type="InterPro" id="IPR006619">
    <property type="entry name" value="PGRP_domain_met/bac"/>
</dbReference>
<feature type="region of interest" description="Disordered" evidence="2">
    <location>
        <begin position="64"/>
        <end position="91"/>
    </location>
</feature>
<dbReference type="PANTHER" id="PTHR11022">
    <property type="entry name" value="PEPTIDOGLYCAN RECOGNITION PROTEIN"/>
    <property type="match status" value="1"/>
</dbReference>
<name>S4MR36_9ACTN</name>
<feature type="compositionally biased region" description="Basic and acidic residues" evidence="2">
    <location>
        <begin position="64"/>
        <end position="75"/>
    </location>
</feature>
<sequence length="378" mass="39955">MHTVRVPDGDPHQRSLAPRTTEPFSMIGVTWDDPDAALDGTAHVRTRSRESGAWSAWRALDTDVRTPETGPDRHRAGVRGGTQPLWTGPSDGVQVRVSGGRLPKGLRVELVDPDGGADAVQATAVEPDVVEPGVVEPAAGAPHAERPAVTSRSAWGADESLVKDPPTYTTDTKAMFVHHTAGTNDYTCAQSASIVRGVFLYHVQSNGWNDIGYHFLVDKCGTVFEGRAGGMDKPVLGAHTYGFNTATSSVSVLGDYSKTTANTAVRESVAKVAAWKLGLYGIDPTGTVVLTAGADNGKYKAGQRATLHRISGHRDGYPTECPGRHLYSDLPGIRTLAGKAARPDEMAAGHDEMATGPDEMAADPVGPGTEDTTVAFPR</sequence>
<dbReference type="SUPFAM" id="SSF55846">
    <property type="entry name" value="N-acetylmuramoyl-L-alanine amidase-like"/>
    <property type="match status" value="1"/>
</dbReference>
<evidence type="ECO:0000256" key="2">
    <source>
        <dbReference type="SAM" id="MobiDB-lite"/>
    </source>
</evidence>
<dbReference type="PANTHER" id="PTHR11022:SF41">
    <property type="entry name" value="PEPTIDOGLYCAN-RECOGNITION PROTEIN LC-RELATED"/>
    <property type="match status" value="1"/>
</dbReference>
<gene>
    <name evidence="4" type="ORF">STAFG_4865</name>
</gene>
<feature type="compositionally biased region" description="Basic and acidic residues" evidence="2">
    <location>
        <begin position="344"/>
        <end position="353"/>
    </location>
</feature>
<evidence type="ECO:0000313" key="4">
    <source>
        <dbReference type="EMBL" id="EPJ38045.1"/>
    </source>
</evidence>
<feature type="domain" description="Peptidoglycan recognition protein family" evidence="3">
    <location>
        <begin position="147"/>
        <end position="295"/>
    </location>
</feature>
<dbReference type="PATRIC" id="fig|1283301.3.peg.4836"/>
<proteinExistence type="inferred from homology"/>
<dbReference type="AlphaFoldDB" id="S4MR36"/>
<dbReference type="GO" id="GO:0009253">
    <property type="term" value="P:peptidoglycan catabolic process"/>
    <property type="evidence" value="ECO:0007669"/>
    <property type="project" value="InterPro"/>
</dbReference>
<dbReference type="CDD" id="cd06583">
    <property type="entry name" value="PGRP"/>
    <property type="match status" value="1"/>
</dbReference>
<evidence type="ECO:0000313" key="5">
    <source>
        <dbReference type="Proteomes" id="UP000015001"/>
    </source>
</evidence>
<feature type="region of interest" description="Disordered" evidence="2">
    <location>
        <begin position="1"/>
        <end position="21"/>
    </location>
</feature>
<comment type="caution">
    <text evidence="4">The sequence shown here is derived from an EMBL/GenBank/DDBJ whole genome shotgun (WGS) entry which is preliminary data.</text>
</comment>
<comment type="similarity">
    <text evidence="1">Belongs to the N-acetylmuramoyl-L-alanine amidase 2 family.</text>
</comment>
<dbReference type="Gene3D" id="3.40.80.10">
    <property type="entry name" value="Peptidoglycan recognition protein-like"/>
    <property type="match status" value="1"/>
</dbReference>
<dbReference type="InterPro" id="IPR002502">
    <property type="entry name" value="Amidase_domain"/>
</dbReference>
<dbReference type="GO" id="GO:0008745">
    <property type="term" value="F:N-acetylmuramoyl-L-alanine amidase activity"/>
    <property type="evidence" value="ECO:0007669"/>
    <property type="project" value="InterPro"/>
</dbReference>
<dbReference type="GO" id="GO:0008270">
    <property type="term" value="F:zinc ion binding"/>
    <property type="evidence" value="ECO:0007669"/>
    <property type="project" value="InterPro"/>
</dbReference>
<evidence type="ECO:0000259" key="3">
    <source>
        <dbReference type="SMART" id="SM00701"/>
    </source>
</evidence>
<evidence type="ECO:0000256" key="1">
    <source>
        <dbReference type="ARBA" id="ARBA00007553"/>
    </source>
</evidence>
<organism evidence="4 5">
    <name type="scientific">Streptomyces afghaniensis 772</name>
    <dbReference type="NCBI Taxonomy" id="1283301"/>
    <lineage>
        <taxon>Bacteria</taxon>
        <taxon>Bacillati</taxon>
        <taxon>Actinomycetota</taxon>
        <taxon>Actinomycetes</taxon>
        <taxon>Kitasatosporales</taxon>
        <taxon>Streptomycetaceae</taxon>
        <taxon>Streptomyces</taxon>
    </lineage>
</organism>
<feature type="region of interest" description="Disordered" evidence="2">
    <location>
        <begin position="344"/>
        <end position="378"/>
    </location>
</feature>
<dbReference type="Proteomes" id="UP000015001">
    <property type="component" value="Unassembled WGS sequence"/>
</dbReference>
<reference evidence="4 5" key="1">
    <citation type="submission" date="2013-02" db="EMBL/GenBank/DDBJ databases">
        <title>Draft Genome Sequence of Streptomyces afghaniensis, Which Produces Compounds of the Julimycin B-Complex.</title>
        <authorList>
            <person name="Gruening B.A."/>
            <person name="Praeg A."/>
            <person name="Erxleben A."/>
            <person name="Guenther S."/>
            <person name="Fiedler H.-P."/>
            <person name="Goodfellow M."/>
            <person name="Mueller M."/>
        </authorList>
    </citation>
    <scope>NUCLEOTIDE SEQUENCE [LARGE SCALE GENOMIC DNA]</scope>
    <source>
        <strain evidence="4 5">772</strain>
    </source>
</reference>
<dbReference type="InterPro" id="IPR036505">
    <property type="entry name" value="Amidase/PGRP_sf"/>
</dbReference>
<keyword evidence="5" id="KW-1185">Reference proteome</keyword>